<feature type="compositionally biased region" description="Basic and acidic residues" evidence="1">
    <location>
        <begin position="852"/>
        <end position="874"/>
    </location>
</feature>
<organism evidence="3 4">
    <name type="scientific">Bacillus mycoides</name>
    <dbReference type="NCBI Taxonomy" id="1405"/>
    <lineage>
        <taxon>Bacteria</taxon>
        <taxon>Bacillati</taxon>
        <taxon>Bacillota</taxon>
        <taxon>Bacilli</taxon>
        <taxon>Bacillales</taxon>
        <taxon>Bacillaceae</taxon>
        <taxon>Bacillus</taxon>
        <taxon>Bacillus cereus group</taxon>
    </lineage>
</organism>
<evidence type="ECO:0000313" key="4">
    <source>
        <dbReference type="Proteomes" id="UP000190696"/>
    </source>
</evidence>
<keyword evidence="2" id="KW-0812">Transmembrane</keyword>
<name>A0A1S9T2R5_BACMY</name>
<dbReference type="AlphaFoldDB" id="A0A1S9T2R5"/>
<evidence type="ECO:0000256" key="1">
    <source>
        <dbReference type="SAM" id="MobiDB-lite"/>
    </source>
</evidence>
<protein>
    <submittedName>
        <fullName evidence="3">Uncharacterized protein</fullName>
    </submittedName>
</protein>
<reference evidence="3 4" key="1">
    <citation type="submission" date="2017-01" db="EMBL/GenBank/DDBJ databases">
        <title>Bacillus cereus isolates.</title>
        <authorList>
            <person name="Beno S.M."/>
        </authorList>
    </citation>
    <scope>NUCLEOTIDE SEQUENCE [LARGE SCALE GENOMIC DNA]</scope>
    <source>
        <strain evidence="3 4">FSL W7-1108</strain>
    </source>
</reference>
<evidence type="ECO:0000256" key="2">
    <source>
        <dbReference type="SAM" id="Phobius"/>
    </source>
</evidence>
<gene>
    <name evidence="3" type="ORF">BW900_24215</name>
</gene>
<feature type="region of interest" description="Disordered" evidence="1">
    <location>
        <begin position="894"/>
        <end position="950"/>
    </location>
</feature>
<proteinExistence type="predicted"/>
<sequence>MARSKFDREFEQILEKHWKPLLMLGGAGFVWFSKDKIFIEVMRIVPTAADVMSRIGRLILLGIMIYALIRIFFHYLYLYFEKKRYRYVMMIPHIEDEVTTEKLGQMIRHVHGTGRKPLDRLIKGRDWYRIIMYRPDGRKERVRYYIGGPEDGLKRILQAIRSVYVHSEVYSIPKEEMPFPTRKAVGGRMILKRKRLEATLSLARYTRDVLPMLGSAMEENTWVDIAFSPDNGYRLTKGIRKAEKAIKKKKGHGLDAFEKEEIRALNKRFSKNEVAFQVSVSFASDHYPGVPVIKNLGHMVASIMADVNELRYRRLRRCIPDVPNPVYGKMVWTGSELLNLLHLPNVTGDKNSKTEKHILYLDKGEAMIPSDILSEGITIGHVMHPYIKDRLVKIREEFFKNHGYITGKVGSGKSTVAMMVMQSVIDKWIENPKEAGGLSLLDPTEDLAYVVLNRLLKAEKDGKQVDWSKVHFLRFRNTEYPPALNLLHRFPGEDIQTVVESVMEMIKLMIQGQAQQTERLLRAIIGTLLCDTSQNHTILSIPLFISDEMFRAHVLENLGGPEKKYYSHFWKYEVGSALEDSTQAILNRLDIFRNTLYLKRIYGQSHFSLEIRKWMDEGHLVFYDLAGMGKDDIQLTVGYIANQYHRIAQQRPHGSKLHLKVIDEAHDVQVPVLPKIIAKDRKHGLGLWVITQQVTGQLDRDLTDMLTEAGGNYFVCRQGFNSAKTLEGIMQKQFRTEYLQNLPNLIVAIQTQDRIDGDAQNVWCTIRVPPLERYLPNGKVANYQIEQEIQASNEWTKIKIKELERSTGKSGSEIDQDIDEFLYGKGKYLVSEKVLLKKEEPTIESGLDEMEEKSSLVRETSEKQEKKQQEDERNSQNTQMQEIKQVIQNAQILPFRKQKEEPKQMVTVGSKNEIDSIESKIQPELSKETNQKTETLIEDEISGFDSWEKE</sequence>
<dbReference type="InterPro" id="IPR027417">
    <property type="entry name" value="P-loop_NTPase"/>
</dbReference>
<dbReference type="RefSeq" id="WP_078176909.1">
    <property type="nucleotide sequence ID" value="NZ_MUAI01000030.1"/>
</dbReference>
<feature type="region of interest" description="Disordered" evidence="1">
    <location>
        <begin position="845"/>
        <end position="880"/>
    </location>
</feature>
<comment type="caution">
    <text evidence="3">The sequence shown here is derived from an EMBL/GenBank/DDBJ whole genome shotgun (WGS) entry which is preliminary data.</text>
</comment>
<dbReference type="Proteomes" id="UP000190696">
    <property type="component" value="Unassembled WGS sequence"/>
</dbReference>
<accession>A0A1S9T2R5</accession>
<evidence type="ECO:0000313" key="3">
    <source>
        <dbReference type="EMBL" id="OOR03989.1"/>
    </source>
</evidence>
<feature type="transmembrane region" description="Helical" evidence="2">
    <location>
        <begin position="59"/>
        <end position="80"/>
    </location>
</feature>
<dbReference type="EMBL" id="MUAI01000030">
    <property type="protein sequence ID" value="OOR03989.1"/>
    <property type="molecule type" value="Genomic_DNA"/>
</dbReference>
<keyword evidence="2" id="KW-1133">Transmembrane helix</keyword>
<dbReference type="SUPFAM" id="SSF52540">
    <property type="entry name" value="P-loop containing nucleoside triphosphate hydrolases"/>
    <property type="match status" value="1"/>
</dbReference>
<keyword evidence="2" id="KW-0472">Membrane</keyword>
<dbReference type="Gene3D" id="3.40.50.300">
    <property type="entry name" value="P-loop containing nucleotide triphosphate hydrolases"/>
    <property type="match status" value="1"/>
</dbReference>